<dbReference type="InterPro" id="IPR026015">
    <property type="entry name" value="ATP_synth_OSCP/delta_N_sf"/>
</dbReference>
<dbReference type="SUPFAM" id="SSF47928">
    <property type="entry name" value="N-terminal domain of the delta subunit of the F1F0-ATP synthase"/>
    <property type="match status" value="1"/>
</dbReference>
<evidence type="ECO:0000256" key="2">
    <source>
        <dbReference type="ARBA" id="ARBA00007046"/>
    </source>
</evidence>
<proteinExistence type="inferred from homology"/>
<evidence type="ECO:0000256" key="5">
    <source>
        <dbReference type="ARBA" id="ARBA00023065"/>
    </source>
</evidence>
<dbReference type="NCBIfam" id="TIGR01145">
    <property type="entry name" value="ATP_synt_delta"/>
    <property type="match status" value="1"/>
</dbReference>
<dbReference type="PRINTS" id="PR00125">
    <property type="entry name" value="ATPASEDELTA"/>
</dbReference>
<dbReference type="Pfam" id="PF00213">
    <property type="entry name" value="OSCP"/>
    <property type="match status" value="1"/>
</dbReference>
<evidence type="ECO:0000313" key="13">
    <source>
        <dbReference type="Proteomes" id="UP001174909"/>
    </source>
</evidence>
<dbReference type="InterPro" id="IPR020781">
    <property type="entry name" value="ATPase_OSCP/d_CS"/>
</dbReference>
<dbReference type="PROSITE" id="PS00389">
    <property type="entry name" value="ATPASE_DELTA"/>
    <property type="match status" value="1"/>
</dbReference>
<evidence type="ECO:0000256" key="7">
    <source>
        <dbReference type="ARBA" id="ARBA00023310"/>
    </source>
</evidence>
<dbReference type="HAMAP" id="MF_01416">
    <property type="entry name" value="ATP_synth_delta_bact"/>
    <property type="match status" value="1"/>
</dbReference>
<keyword evidence="13" id="KW-1185">Reference proteome</keyword>
<dbReference type="GO" id="GO:0016020">
    <property type="term" value="C:membrane"/>
    <property type="evidence" value="ECO:0007669"/>
    <property type="project" value="UniProtKB-SubCell"/>
</dbReference>
<comment type="subcellular location">
    <subcellularLocation>
        <location evidence="1">Membrane</location>
    </subcellularLocation>
</comment>
<keyword evidence="4" id="KW-0375">Hydrogen ion transport</keyword>
<keyword evidence="7" id="KW-0066">ATP synthesis</keyword>
<dbReference type="Gene3D" id="1.10.520.20">
    <property type="entry name" value="N-terminal domain of the delta subunit of the F1F0-ATP synthase"/>
    <property type="match status" value="1"/>
</dbReference>
<evidence type="ECO:0000256" key="11">
    <source>
        <dbReference type="ARBA" id="ARBA00078525"/>
    </source>
</evidence>
<sequence>MSGQRYAQAIFELAEQHEQLEPWDQELRLAADVLGDEEFGLFLRHAEVPLERKITAIDEVLSETHPMVRNLVALIVSRGGVDAMRDVQEAYTRLLDERLGRQRVEVTAAVPLEPAELDRITDLVGRMVGKEVVVSALVDESILGGLIIQIGDQLLDGSASSALERLRRTVRAQAA</sequence>
<accession>A0AA35SFI3</accession>
<evidence type="ECO:0000256" key="6">
    <source>
        <dbReference type="ARBA" id="ARBA00023136"/>
    </source>
</evidence>
<protein>
    <recommendedName>
        <fullName evidence="10">ATP synthase peripheral stalk subunit OSCP, mitochondrial</fullName>
    </recommendedName>
    <alternativeName>
        <fullName evidence="11">ATP synthase subunit O</fullName>
    </alternativeName>
    <alternativeName>
        <fullName evidence="8">Oligomycin sensitivity conferral protein</fullName>
    </alternativeName>
</protein>
<evidence type="ECO:0000256" key="4">
    <source>
        <dbReference type="ARBA" id="ARBA00022781"/>
    </source>
</evidence>
<dbReference type="Proteomes" id="UP001174909">
    <property type="component" value="Unassembled WGS sequence"/>
</dbReference>
<comment type="caution">
    <text evidence="12">The sequence shown here is derived from an EMBL/GenBank/DDBJ whole genome shotgun (WGS) entry which is preliminary data.</text>
</comment>
<dbReference type="AlphaFoldDB" id="A0AA35SFI3"/>
<dbReference type="GO" id="GO:0046933">
    <property type="term" value="F:proton-transporting ATP synthase activity, rotational mechanism"/>
    <property type="evidence" value="ECO:0007669"/>
    <property type="project" value="InterPro"/>
</dbReference>
<dbReference type="EMBL" id="CASHTH010002320">
    <property type="protein sequence ID" value="CAI8028177.1"/>
    <property type="molecule type" value="Genomic_DNA"/>
</dbReference>
<evidence type="ECO:0000256" key="3">
    <source>
        <dbReference type="ARBA" id="ARBA00022448"/>
    </source>
</evidence>
<evidence type="ECO:0000256" key="1">
    <source>
        <dbReference type="ARBA" id="ARBA00004370"/>
    </source>
</evidence>
<dbReference type="PANTHER" id="PTHR11910">
    <property type="entry name" value="ATP SYNTHASE DELTA CHAIN"/>
    <property type="match status" value="1"/>
</dbReference>
<comment type="subunit">
    <text evidence="9">Component of the ATP synthase complex composed at least of ATP5F1A/subunit alpha, ATP5F1B/subunit beta, ATP5MC1/subunit c (homooctomer), MT-ATP6/subunit a, MT-ATP8/subunit 8, ATP5ME/subunit e, ATP5MF/subunit f, ATP5MG/subunit g, ATP5MK/subunit k, ATP5MJ/subunit j, ATP5F1C/subunit gamma, ATP5F1D/subunit delta, ATP5F1E/subunit epsilon, ATP5PF/subunit F6, ATP5PB/subunit b, ATP5PD/subunit d, ATP5PO/subunit OSCP. ATP synthase complex consists of a soluble F(1) head domain (subunits alpha(3) and beta(3)) - the catalytic core - and a membrane F(0) domain - the membrane proton channel (subunits c, a, 8, e, f, g, k and j). These two domains are linked by a central stalk (subunits gamma, delta, and epsilon) rotating inside the F1 region and a stationary peripheral stalk (subunits F6, b, d, and OSCP).</text>
</comment>
<keyword evidence="5" id="KW-0406">Ion transport</keyword>
<evidence type="ECO:0000256" key="8">
    <source>
        <dbReference type="ARBA" id="ARBA00033369"/>
    </source>
</evidence>
<evidence type="ECO:0000256" key="10">
    <source>
        <dbReference type="ARBA" id="ARBA00073432"/>
    </source>
</evidence>
<keyword evidence="6" id="KW-0472">Membrane</keyword>
<evidence type="ECO:0000313" key="12">
    <source>
        <dbReference type="EMBL" id="CAI8028177.1"/>
    </source>
</evidence>
<keyword evidence="3" id="KW-0813">Transport</keyword>
<reference evidence="12" key="1">
    <citation type="submission" date="2023-03" db="EMBL/GenBank/DDBJ databases">
        <authorList>
            <person name="Steffen K."/>
            <person name="Cardenas P."/>
        </authorList>
    </citation>
    <scope>NUCLEOTIDE SEQUENCE</scope>
</reference>
<organism evidence="12 13">
    <name type="scientific">Geodia barretti</name>
    <name type="common">Barrett's horny sponge</name>
    <dbReference type="NCBI Taxonomy" id="519541"/>
    <lineage>
        <taxon>Eukaryota</taxon>
        <taxon>Metazoa</taxon>
        <taxon>Porifera</taxon>
        <taxon>Demospongiae</taxon>
        <taxon>Heteroscleromorpha</taxon>
        <taxon>Tetractinellida</taxon>
        <taxon>Astrophorina</taxon>
        <taxon>Geodiidae</taxon>
        <taxon>Geodia</taxon>
    </lineage>
</organism>
<comment type="similarity">
    <text evidence="2">Belongs to the ATPase delta chain family.</text>
</comment>
<evidence type="ECO:0000256" key="9">
    <source>
        <dbReference type="ARBA" id="ARBA00064647"/>
    </source>
</evidence>
<gene>
    <name evidence="12" type="ORF">GBAR_LOCUS16071</name>
</gene>
<name>A0AA35SFI3_GEOBA</name>
<dbReference type="InterPro" id="IPR000711">
    <property type="entry name" value="ATPase_OSCP/dsu"/>
</dbReference>